<sequence length="74" mass="7424">MTDPKQTGLPEDAGNGMSDRSGYADESETGMTDTPLGDAAVPAPDAVPAPAGQTDSDHSTGTSFGTVPQDDKGQ</sequence>
<dbReference type="EMBL" id="CP002191">
    <property type="protein sequence ID" value="AFD24395.1"/>
    <property type="molecule type" value="Genomic_DNA"/>
</dbReference>
<reference evidence="2 3" key="1">
    <citation type="journal article" date="2012" name="PLoS ONE">
        <title>Genome sequence and transcriptome analysis of the radioresistant bacterium Deinococcus gobiensis: insights into the extreme environmental adaptations.</title>
        <authorList>
            <person name="Yuan M."/>
            <person name="Chen M."/>
            <person name="Zhang W."/>
            <person name="Lu W."/>
            <person name="Wang J."/>
            <person name="Yang M."/>
            <person name="Zhao P."/>
            <person name="Tang R."/>
            <person name="Li X."/>
            <person name="Hao Y."/>
            <person name="Zhou Z."/>
            <person name="Zhan Y."/>
            <person name="Yu H."/>
            <person name="Teng C."/>
            <person name="Yan Y."/>
            <person name="Ping S."/>
            <person name="Wang Y."/>
            <person name="Lin M."/>
        </authorList>
    </citation>
    <scope>NUCLEOTIDE SEQUENCE [LARGE SCALE GENOMIC DNA]</scope>
    <source>
        <strain evidence="2 3">I-0</strain>
    </source>
</reference>
<feature type="region of interest" description="Disordered" evidence="1">
    <location>
        <begin position="1"/>
        <end position="74"/>
    </location>
</feature>
<evidence type="ECO:0000256" key="1">
    <source>
        <dbReference type="SAM" id="MobiDB-lite"/>
    </source>
</evidence>
<accession>H8GW30</accession>
<keyword evidence="3" id="KW-1185">Reference proteome</keyword>
<dbReference type="STRING" id="745776.DGo_CA0468"/>
<feature type="compositionally biased region" description="Low complexity" evidence="1">
    <location>
        <begin position="38"/>
        <end position="51"/>
    </location>
</feature>
<dbReference type="RefSeq" id="WP_014683878.1">
    <property type="nucleotide sequence ID" value="NC_017790.1"/>
</dbReference>
<evidence type="ECO:0000313" key="3">
    <source>
        <dbReference type="Proteomes" id="UP000007575"/>
    </source>
</evidence>
<dbReference type="Proteomes" id="UP000007575">
    <property type="component" value="Chromosome"/>
</dbReference>
<protein>
    <submittedName>
        <fullName evidence="2">Uncharacterized protein</fullName>
    </submittedName>
</protein>
<dbReference type="AlphaFoldDB" id="H8GW30"/>
<proteinExistence type="predicted"/>
<dbReference type="PATRIC" id="fig|745776.4.peg.478"/>
<dbReference type="OrthoDB" id="73877at2"/>
<gene>
    <name evidence="2" type="ordered locus">DGo_CA0468</name>
</gene>
<evidence type="ECO:0000313" key="2">
    <source>
        <dbReference type="EMBL" id="AFD24395.1"/>
    </source>
</evidence>
<dbReference type="KEGG" id="dgo:DGo_CA0468"/>
<name>H8GW30_DEIGI</name>
<organism evidence="2 3">
    <name type="scientific">Deinococcus gobiensis (strain DSM 21396 / JCM 16679 / CGMCC 1.7299 / I-0)</name>
    <dbReference type="NCBI Taxonomy" id="745776"/>
    <lineage>
        <taxon>Bacteria</taxon>
        <taxon>Thermotogati</taxon>
        <taxon>Deinococcota</taxon>
        <taxon>Deinococci</taxon>
        <taxon>Deinococcales</taxon>
        <taxon>Deinococcaceae</taxon>
        <taxon>Deinococcus</taxon>
    </lineage>
</organism>
<dbReference type="HOGENOM" id="CLU_2681605_0_0_0"/>